<comment type="caution">
    <text evidence="2">The sequence shown here is derived from an EMBL/GenBank/DDBJ whole genome shotgun (WGS) entry which is preliminary data.</text>
</comment>
<dbReference type="OrthoDB" id="428166at2759"/>
<accession>A0A813DJF5</accession>
<protein>
    <submittedName>
        <fullName evidence="2">Uncharacterized protein</fullName>
    </submittedName>
</protein>
<name>A0A813DJF5_POLGL</name>
<feature type="signal peptide" evidence="1">
    <location>
        <begin position="1"/>
        <end position="17"/>
    </location>
</feature>
<dbReference type="Proteomes" id="UP000654075">
    <property type="component" value="Unassembled WGS sequence"/>
</dbReference>
<feature type="chain" id="PRO_5032659164" evidence="1">
    <location>
        <begin position="18"/>
        <end position="173"/>
    </location>
</feature>
<keyword evidence="3" id="KW-1185">Reference proteome</keyword>
<feature type="non-terminal residue" evidence="2">
    <location>
        <position position="1"/>
    </location>
</feature>
<keyword evidence="1" id="KW-0732">Signal</keyword>
<dbReference type="AlphaFoldDB" id="A0A813DJF5"/>
<reference evidence="2" key="1">
    <citation type="submission" date="2021-02" db="EMBL/GenBank/DDBJ databases">
        <authorList>
            <person name="Dougan E. K."/>
            <person name="Rhodes N."/>
            <person name="Thang M."/>
            <person name="Chan C."/>
        </authorList>
    </citation>
    <scope>NUCLEOTIDE SEQUENCE</scope>
</reference>
<evidence type="ECO:0000313" key="2">
    <source>
        <dbReference type="EMBL" id="CAE8587968.1"/>
    </source>
</evidence>
<organism evidence="2 3">
    <name type="scientific">Polarella glacialis</name>
    <name type="common">Dinoflagellate</name>
    <dbReference type="NCBI Taxonomy" id="89957"/>
    <lineage>
        <taxon>Eukaryota</taxon>
        <taxon>Sar</taxon>
        <taxon>Alveolata</taxon>
        <taxon>Dinophyceae</taxon>
        <taxon>Suessiales</taxon>
        <taxon>Suessiaceae</taxon>
        <taxon>Polarella</taxon>
    </lineage>
</organism>
<sequence>VLLALFAATEWVLPAIAVEDREPTPTSVSFSDSDLDAGDVGGIVSWQAAANATEDADHFRVYLALDAVGAGRSEVGRTANSMESFFVPEDTSIGAFTHIVVYAASNSSEYTTPASAVLTDSSESVSAPAFTDLDLDAGEIGGQVSWAEPGNSSGLVSSYRLYLAQSARSLELH</sequence>
<proteinExistence type="predicted"/>
<feature type="non-terminal residue" evidence="2">
    <location>
        <position position="173"/>
    </location>
</feature>
<dbReference type="EMBL" id="CAJNNV010002849">
    <property type="protein sequence ID" value="CAE8587968.1"/>
    <property type="molecule type" value="Genomic_DNA"/>
</dbReference>
<evidence type="ECO:0000313" key="3">
    <source>
        <dbReference type="Proteomes" id="UP000654075"/>
    </source>
</evidence>
<evidence type="ECO:0000256" key="1">
    <source>
        <dbReference type="SAM" id="SignalP"/>
    </source>
</evidence>
<gene>
    <name evidence="2" type="ORF">PGLA1383_LOCUS6788</name>
</gene>